<evidence type="ECO:0000313" key="3">
    <source>
        <dbReference type="Proteomes" id="UP000005713"/>
    </source>
</evidence>
<dbReference type="InterPro" id="IPR011009">
    <property type="entry name" value="Kinase-like_dom_sf"/>
</dbReference>
<evidence type="ECO:0000313" key="2">
    <source>
        <dbReference type="EMBL" id="EBA07294.1"/>
    </source>
</evidence>
<evidence type="ECO:0000259" key="1">
    <source>
        <dbReference type="Pfam" id="PF01636"/>
    </source>
</evidence>
<dbReference type="InterPro" id="IPR002575">
    <property type="entry name" value="Aminoglycoside_PTrfase"/>
</dbReference>
<dbReference type="EMBL" id="AAYA01000010">
    <property type="protein sequence ID" value="EBA07294.1"/>
    <property type="molecule type" value="Genomic_DNA"/>
</dbReference>
<protein>
    <recommendedName>
        <fullName evidence="1">Aminoglycoside phosphotransferase domain-containing protein</fullName>
    </recommendedName>
</protein>
<accession>A3K6E4</accession>
<reference evidence="2 3" key="1">
    <citation type="submission" date="2006-06" db="EMBL/GenBank/DDBJ databases">
        <authorList>
            <person name="Moran M.A."/>
            <person name="Ferriera S."/>
            <person name="Johnson J."/>
            <person name="Kravitz S."/>
            <person name="Beeson K."/>
            <person name="Sutton G."/>
            <person name="Rogers Y.-H."/>
            <person name="Friedman R."/>
            <person name="Frazier M."/>
            <person name="Venter J.C."/>
        </authorList>
    </citation>
    <scope>NUCLEOTIDE SEQUENCE [LARGE SCALE GENOMIC DNA]</scope>
    <source>
        <strain evidence="2 3">E-37</strain>
    </source>
</reference>
<dbReference type="RefSeq" id="WP_005860897.1">
    <property type="nucleotide sequence ID" value="NZ_AAYA01000010.1"/>
</dbReference>
<proteinExistence type="predicted"/>
<comment type="caution">
    <text evidence="2">The sequence shown here is derived from an EMBL/GenBank/DDBJ whole genome shotgun (WGS) entry which is preliminary data.</text>
</comment>
<sequence>MRPDAAPGQAQLFRAGTLLVKVYSPDAADRALRQATRQQALAEAMGQGRHRVPPVLSCADATLVMPWIDGADLATLHAAASDTSDPGNDPGTLAGHWLAAFHGLTRRRFPFRPAGHVNWLDRLIQQAQAGDRAIPDLPAFIDAVRHTQAMAGGARKQKATRAVTHRDMTLSNLLHDGHVTWGIDVENTREDEPLRDLFTLALDLSTLPGPHGPDPLVAAYADTHTAPPVHAFLQRCFCHWVWANTPSVPSRRHAARLAVARSHLDTGQPVFTQSPGTGAPFA</sequence>
<name>A3K6E4_SAGS3</name>
<dbReference type="Pfam" id="PF01636">
    <property type="entry name" value="APH"/>
    <property type="match status" value="1"/>
</dbReference>
<feature type="domain" description="Aminoglycoside phosphotransferase" evidence="1">
    <location>
        <begin position="16"/>
        <end position="225"/>
    </location>
</feature>
<organism evidence="2 3">
    <name type="scientific">Sagittula stellata (strain ATCC 700073 / DSM 11524 / E-37)</name>
    <dbReference type="NCBI Taxonomy" id="388399"/>
    <lineage>
        <taxon>Bacteria</taxon>
        <taxon>Pseudomonadati</taxon>
        <taxon>Pseudomonadota</taxon>
        <taxon>Alphaproteobacteria</taxon>
        <taxon>Rhodobacterales</taxon>
        <taxon>Roseobacteraceae</taxon>
        <taxon>Sagittula</taxon>
    </lineage>
</organism>
<dbReference type="SUPFAM" id="SSF56112">
    <property type="entry name" value="Protein kinase-like (PK-like)"/>
    <property type="match status" value="1"/>
</dbReference>
<dbReference type="OrthoDB" id="7847519at2"/>
<dbReference type="eggNOG" id="ENOG50341M3">
    <property type="taxonomic scope" value="Bacteria"/>
</dbReference>
<gene>
    <name evidence="2" type="ORF">SSE37_06644</name>
</gene>
<dbReference type="Proteomes" id="UP000005713">
    <property type="component" value="Unassembled WGS sequence"/>
</dbReference>
<dbReference type="AlphaFoldDB" id="A3K6E4"/>
<keyword evidence="3" id="KW-1185">Reference proteome</keyword>